<keyword evidence="1" id="KW-0732">Signal</keyword>
<feature type="chain" id="PRO_5010568829" description="Lipoprotein" evidence="1">
    <location>
        <begin position="21"/>
        <end position="134"/>
    </location>
</feature>
<dbReference type="PROSITE" id="PS51257">
    <property type="entry name" value="PROKAR_LIPOPROTEIN"/>
    <property type="match status" value="1"/>
</dbReference>
<keyword evidence="3" id="KW-1185">Reference proteome</keyword>
<evidence type="ECO:0008006" key="4">
    <source>
        <dbReference type="Google" id="ProtNLM"/>
    </source>
</evidence>
<reference evidence="3" key="1">
    <citation type="submission" date="2017-02" db="EMBL/GenBank/DDBJ databases">
        <authorList>
            <person name="Varghese N."/>
            <person name="Submissions S."/>
        </authorList>
    </citation>
    <scope>NUCLEOTIDE SEQUENCE [LARGE SCALE GENOMIC DNA]</scope>
    <source>
        <strain evidence="3">DSM 22720</strain>
    </source>
</reference>
<dbReference type="AlphaFoldDB" id="A0A1T4V4P0"/>
<name>A0A1T4V4P0_9GAMM</name>
<organism evidence="2 3">
    <name type="scientific">Enterovibrio nigricans DSM 22720</name>
    <dbReference type="NCBI Taxonomy" id="1121868"/>
    <lineage>
        <taxon>Bacteria</taxon>
        <taxon>Pseudomonadati</taxon>
        <taxon>Pseudomonadota</taxon>
        <taxon>Gammaproteobacteria</taxon>
        <taxon>Vibrionales</taxon>
        <taxon>Vibrionaceae</taxon>
        <taxon>Enterovibrio</taxon>
    </lineage>
</organism>
<dbReference type="EMBL" id="FUXU01000047">
    <property type="protein sequence ID" value="SKA59887.1"/>
    <property type="molecule type" value="Genomic_DNA"/>
</dbReference>
<sequence length="134" mass="14037">MVLSRLIMLFSIMTISACSTNENMPLIFSQTQSVGIGIGTNAVAQGVDFSLGYKDSNIAIIPITIKQSSNDSTLIKSTVGNSQDAMSVLGQFDVNSNNEGAGAALGKFFATGIAAQQLATGFKNSFSSERSNNE</sequence>
<accession>A0A1T4V4P0</accession>
<evidence type="ECO:0000256" key="1">
    <source>
        <dbReference type="SAM" id="SignalP"/>
    </source>
</evidence>
<proteinExistence type="predicted"/>
<gene>
    <name evidence="2" type="ORF">SAMN02745132_03192</name>
</gene>
<dbReference type="Proteomes" id="UP000190162">
    <property type="component" value="Unassembled WGS sequence"/>
</dbReference>
<feature type="signal peptide" evidence="1">
    <location>
        <begin position="1"/>
        <end position="20"/>
    </location>
</feature>
<protein>
    <recommendedName>
        <fullName evidence="4">Lipoprotein</fullName>
    </recommendedName>
</protein>
<evidence type="ECO:0000313" key="2">
    <source>
        <dbReference type="EMBL" id="SKA59887.1"/>
    </source>
</evidence>
<evidence type="ECO:0000313" key="3">
    <source>
        <dbReference type="Proteomes" id="UP000190162"/>
    </source>
</evidence>